<organism evidence="1">
    <name type="scientific">uncultured Sphingopyxis sp</name>
    <dbReference type="NCBI Taxonomy" id="310581"/>
    <lineage>
        <taxon>Bacteria</taxon>
        <taxon>Pseudomonadati</taxon>
        <taxon>Pseudomonadota</taxon>
        <taxon>Alphaproteobacteria</taxon>
        <taxon>Sphingomonadales</taxon>
        <taxon>Sphingomonadaceae</taxon>
        <taxon>Sphingopyxis</taxon>
        <taxon>environmental samples</taxon>
    </lineage>
</organism>
<accession>A0A1Y5Q5K7</accession>
<evidence type="ECO:0000313" key="1">
    <source>
        <dbReference type="EMBL" id="SBV35057.1"/>
    </source>
</evidence>
<reference evidence="1" key="1">
    <citation type="submission" date="2016-03" db="EMBL/GenBank/DDBJ databases">
        <authorList>
            <person name="Ploux O."/>
        </authorList>
    </citation>
    <scope>NUCLEOTIDE SEQUENCE</scope>
    <source>
        <strain evidence="1">UC10</strain>
    </source>
</reference>
<protein>
    <submittedName>
        <fullName evidence="1">Uncharacterized protein</fullName>
    </submittedName>
</protein>
<proteinExistence type="predicted"/>
<gene>
    <name evidence="1" type="ORF">SPPYR_3942</name>
</gene>
<dbReference type="AlphaFoldDB" id="A0A1Y5Q5K7"/>
<sequence length="39" mass="4439">MTIFLIILVSILLLVLFVGVTVAGGRSHDRQNERRDDDR</sequence>
<name>A0A1Y5Q5K7_9SPHN</name>
<dbReference type="EMBL" id="LT598653">
    <property type="protein sequence ID" value="SBV35057.1"/>
    <property type="molecule type" value="Genomic_DNA"/>
</dbReference>
<dbReference type="KEGG" id="sphu:SPPYR_3942"/>